<keyword evidence="1" id="KW-0812">Transmembrane</keyword>
<protein>
    <submittedName>
        <fullName evidence="4">Uncharacterized protein LOC111118599</fullName>
    </submittedName>
</protein>
<dbReference type="InterPro" id="IPR002557">
    <property type="entry name" value="Chitin-bd_dom"/>
</dbReference>
<evidence type="ECO:0000259" key="2">
    <source>
        <dbReference type="SMART" id="SM00494"/>
    </source>
</evidence>
<proteinExistence type="predicted"/>
<dbReference type="AlphaFoldDB" id="A0A8B8CDU6"/>
<evidence type="ECO:0000313" key="4">
    <source>
        <dbReference type="RefSeq" id="XP_022313855.1"/>
    </source>
</evidence>
<dbReference type="KEGG" id="cvn:111118599"/>
<dbReference type="GO" id="GO:0008061">
    <property type="term" value="F:chitin binding"/>
    <property type="evidence" value="ECO:0007669"/>
    <property type="project" value="InterPro"/>
</dbReference>
<feature type="transmembrane region" description="Helical" evidence="1">
    <location>
        <begin position="180"/>
        <end position="202"/>
    </location>
</feature>
<dbReference type="GO" id="GO:0005576">
    <property type="term" value="C:extracellular region"/>
    <property type="evidence" value="ECO:0007669"/>
    <property type="project" value="InterPro"/>
</dbReference>
<evidence type="ECO:0000313" key="3">
    <source>
        <dbReference type="Proteomes" id="UP000694844"/>
    </source>
</evidence>
<dbReference type="Proteomes" id="UP000694844">
    <property type="component" value="Chromosome 1"/>
</dbReference>
<evidence type="ECO:0000256" key="1">
    <source>
        <dbReference type="SAM" id="Phobius"/>
    </source>
</evidence>
<dbReference type="GeneID" id="111118599"/>
<reference evidence="3" key="1">
    <citation type="submission" date="2024-06" db="UniProtKB">
        <authorList>
            <consortium name="RefSeq"/>
        </authorList>
    </citation>
    <scope>NUCLEOTIDE SEQUENCE [LARGE SCALE GENOMIC DNA]</scope>
</reference>
<organism evidence="3 4">
    <name type="scientific">Crassostrea virginica</name>
    <name type="common">Eastern oyster</name>
    <dbReference type="NCBI Taxonomy" id="6565"/>
    <lineage>
        <taxon>Eukaryota</taxon>
        <taxon>Metazoa</taxon>
        <taxon>Spiralia</taxon>
        <taxon>Lophotrochozoa</taxon>
        <taxon>Mollusca</taxon>
        <taxon>Bivalvia</taxon>
        <taxon>Autobranchia</taxon>
        <taxon>Pteriomorphia</taxon>
        <taxon>Ostreida</taxon>
        <taxon>Ostreoidea</taxon>
        <taxon>Ostreidae</taxon>
        <taxon>Crassostrea</taxon>
    </lineage>
</organism>
<feature type="domain" description="Chitin-binding type-2" evidence="2">
    <location>
        <begin position="552"/>
        <end position="602"/>
    </location>
</feature>
<dbReference type="SMART" id="SM00494">
    <property type="entry name" value="ChtBD2"/>
    <property type="match status" value="1"/>
</dbReference>
<sequence>MTQMNSEDTFIRKTNYDITDLVGNFVLRTSNQTNASSGYSAIISPVPEPEPPADYEMPQISRQSGRGGLGYNIYDNRLSKYNRRTGPGHYDNEGYLNLGNSKQSNASSGSFASVSPVNQGASQGNPNQLNFTGAAAYYPGYLRKPCSPSKPPQLPPARIPVHVPIGDQKLKQKRCAKKKLCYYIFVIVIFLGISLTVAFSTMNRQKSDEMESLVNAFPGKLQGQDEQLTNINHTVLKTVTTFENALRFEVDKFQIDSHDEMLETMKNMSKDLNTELTEKITETKKNMSDDLKTELADKMTETKKNMSDDLKTELADKMTETKRNMSKDLKTELTNKMMETKRNMSEDLKTELTNKMMETKKNMSEELADKMTETKKNMSEDFKTELTNKMTETKKNMSEDLKTELTNKMTETKKNMSEDFKREIADKMTETKKNMSEDLKTEITNKMTETKKNMSEDLKTELADKMTETKKNMSDDLKTELADKLTETKKNMSEDLKTELTDIMMEAMQLMFEDVKTELTEYINKTFSHRIDQGGEPCNHVTMGDCVADCYNICNGDFQSCNTCTGFITCTNHNLYNRPCFGNLVWDDTTKTCEATSNTCNIHVQGTTT</sequence>
<keyword evidence="3" id="KW-1185">Reference proteome</keyword>
<gene>
    <name evidence="4" type="primary">LOC111118599</name>
</gene>
<dbReference type="OrthoDB" id="7493206at2759"/>
<accession>A0A8B8CDU6</accession>
<keyword evidence="1" id="KW-0472">Membrane</keyword>
<keyword evidence="1" id="KW-1133">Transmembrane helix</keyword>
<reference evidence="4" key="2">
    <citation type="submission" date="2025-08" db="UniProtKB">
        <authorList>
            <consortium name="RefSeq"/>
        </authorList>
    </citation>
    <scope>IDENTIFICATION</scope>
    <source>
        <tissue evidence="4">Whole sample</tissue>
    </source>
</reference>
<name>A0A8B8CDU6_CRAVI</name>
<dbReference type="RefSeq" id="XP_022313855.1">
    <property type="nucleotide sequence ID" value="XM_022458147.1"/>
</dbReference>